<dbReference type="InterPro" id="IPR011990">
    <property type="entry name" value="TPR-like_helical_dom_sf"/>
</dbReference>
<dbReference type="GeneID" id="98660863"/>
<dbReference type="InterPro" id="IPR051677">
    <property type="entry name" value="AfsR-DnrI-RedD_regulator"/>
</dbReference>
<dbReference type="PANTHER" id="PTHR35807">
    <property type="entry name" value="TRANSCRIPTIONAL REGULATOR REDD-RELATED"/>
    <property type="match status" value="1"/>
</dbReference>
<accession>A0AAW4W2V4</accession>
<dbReference type="SMART" id="SM01043">
    <property type="entry name" value="BTAD"/>
    <property type="match status" value="1"/>
</dbReference>
<dbReference type="GO" id="GO:0003677">
    <property type="term" value="F:DNA binding"/>
    <property type="evidence" value="ECO:0007669"/>
    <property type="project" value="InterPro"/>
</dbReference>
<dbReference type="InterPro" id="IPR016032">
    <property type="entry name" value="Sig_transdc_resp-reg_C-effctor"/>
</dbReference>
<dbReference type="RefSeq" id="WP_227600906.1">
    <property type="nucleotide sequence ID" value="NZ_JAJEPX010000028.1"/>
</dbReference>
<protein>
    <submittedName>
        <fullName evidence="2">Bacterial transcriptional activator domain-containing protein</fullName>
    </submittedName>
</protein>
<organism evidence="2 3">
    <name type="scientific">Agathobaculum butyriciproducens</name>
    <dbReference type="NCBI Taxonomy" id="1628085"/>
    <lineage>
        <taxon>Bacteria</taxon>
        <taxon>Bacillati</taxon>
        <taxon>Bacillota</taxon>
        <taxon>Clostridia</taxon>
        <taxon>Eubacteriales</taxon>
        <taxon>Butyricicoccaceae</taxon>
        <taxon>Agathobaculum</taxon>
    </lineage>
</organism>
<sequence length="396" mass="45156">MNGPTLQVQMLGQFTLRYGDRTISDSDDRSRRVWSLLAYMLYNHGRSFAQEELIHLYWSNSEKSADPGNALKSIFHRIRTALDKLQPGLGRLLIRRKAGRYFWNNAMPLSLDIEDFEAHFHAAEAAGDDDVRLAEYQAALALYAGDPLPRITDEIWTIPIVAYYHSLYTRAAAGAIELLEKQERTAEAVALCRRAIHIEPYQEDLYEHLMRGLLRTGDMKGAMSVYEEMSELLLAHFGVMPSETLRTLYRQATRTVNDRTLTMDEVCSQLEEPAPHSGAMVCEYDFFKILYRAEARSIARNGHSANICLLSVSGKDGEMLARRSLDPAMNNLQVLVQNNLRRGDVIARCSISQYIILLPQANYENSRMVADRLVSAFYRRYPHSPARLRYTVQPLA</sequence>
<name>A0AAW4W2V4_9FIRM</name>
<feature type="domain" description="Bacterial transcriptional activator" evidence="1">
    <location>
        <begin position="111"/>
        <end position="253"/>
    </location>
</feature>
<keyword evidence="3" id="KW-1185">Reference proteome</keyword>
<dbReference type="SUPFAM" id="SSF46894">
    <property type="entry name" value="C-terminal effector domain of the bipartite response regulators"/>
    <property type="match status" value="1"/>
</dbReference>
<dbReference type="SUPFAM" id="SSF48452">
    <property type="entry name" value="TPR-like"/>
    <property type="match status" value="1"/>
</dbReference>
<reference evidence="2 3" key="1">
    <citation type="submission" date="2021-10" db="EMBL/GenBank/DDBJ databases">
        <title>Anaerobic single-cell dispensing facilitates the cultivation of human gut bacteria.</title>
        <authorList>
            <person name="Afrizal A."/>
        </authorList>
    </citation>
    <scope>NUCLEOTIDE SEQUENCE [LARGE SCALE GENOMIC DNA]</scope>
    <source>
        <strain evidence="2 3">CLA-AA-H270</strain>
    </source>
</reference>
<dbReference type="AlphaFoldDB" id="A0AAW4W2V4"/>
<evidence type="ECO:0000313" key="3">
    <source>
        <dbReference type="Proteomes" id="UP001298753"/>
    </source>
</evidence>
<dbReference type="EMBL" id="JAJEPX010000028">
    <property type="protein sequence ID" value="MCC2177303.1"/>
    <property type="molecule type" value="Genomic_DNA"/>
</dbReference>
<comment type="caution">
    <text evidence="2">The sequence shown here is derived from an EMBL/GenBank/DDBJ whole genome shotgun (WGS) entry which is preliminary data.</text>
</comment>
<dbReference type="Proteomes" id="UP001298753">
    <property type="component" value="Unassembled WGS sequence"/>
</dbReference>
<dbReference type="Pfam" id="PF03704">
    <property type="entry name" value="BTAD"/>
    <property type="match status" value="1"/>
</dbReference>
<dbReference type="GO" id="GO:0006355">
    <property type="term" value="P:regulation of DNA-templated transcription"/>
    <property type="evidence" value="ECO:0007669"/>
    <property type="project" value="InterPro"/>
</dbReference>
<evidence type="ECO:0000259" key="1">
    <source>
        <dbReference type="SMART" id="SM01043"/>
    </source>
</evidence>
<dbReference type="InterPro" id="IPR036388">
    <property type="entry name" value="WH-like_DNA-bd_sf"/>
</dbReference>
<gene>
    <name evidence="2" type="ORF">LKD22_09240</name>
</gene>
<proteinExistence type="predicted"/>
<evidence type="ECO:0000313" key="2">
    <source>
        <dbReference type="EMBL" id="MCC2177303.1"/>
    </source>
</evidence>
<dbReference type="PANTHER" id="PTHR35807:SF2">
    <property type="entry name" value="TRANSCRIPTIONAL ACTIVATOR DOMAIN"/>
    <property type="match status" value="1"/>
</dbReference>
<dbReference type="InterPro" id="IPR005158">
    <property type="entry name" value="BTAD"/>
</dbReference>
<dbReference type="Gene3D" id="1.25.40.10">
    <property type="entry name" value="Tetratricopeptide repeat domain"/>
    <property type="match status" value="1"/>
</dbReference>
<dbReference type="Gene3D" id="1.10.10.10">
    <property type="entry name" value="Winged helix-like DNA-binding domain superfamily/Winged helix DNA-binding domain"/>
    <property type="match status" value="1"/>
</dbReference>